<protein>
    <submittedName>
        <fullName evidence="1">Uncharacterized protein</fullName>
    </submittedName>
</protein>
<name>A0ACC3DX21_9PEZI</name>
<evidence type="ECO:0000313" key="1">
    <source>
        <dbReference type="EMBL" id="KAK3081363.1"/>
    </source>
</evidence>
<organism evidence="1 2">
    <name type="scientific">Coniosporium uncinatum</name>
    <dbReference type="NCBI Taxonomy" id="93489"/>
    <lineage>
        <taxon>Eukaryota</taxon>
        <taxon>Fungi</taxon>
        <taxon>Dikarya</taxon>
        <taxon>Ascomycota</taxon>
        <taxon>Pezizomycotina</taxon>
        <taxon>Dothideomycetes</taxon>
        <taxon>Dothideomycetes incertae sedis</taxon>
        <taxon>Coniosporium</taxon>
    </lineage>
</organism>
<dbReference type="Proteomes" id="UP001186974">
    <property type="component" value="Unassembled WGS sequence"/>
</dbReference>
<evidence type="ECO:0000313" key="2">
    <source>
        <dbReference type="Proteomes" id="UP001186974"/>
    </source>
</evidence>
<feature type="non-terminal residue" evidence="1">
    <location>
        <position position="78"/>
    </location>
</feature>
<proteinExistence type="predicted"/>
<gene>
    <name evidence="1" type="ORF">LTS18_007465</name>
</gene>
<comment type="caution">
    <text evidence="1">The sequence shown here is derived from an EMBL/GenBank/DDBJ whole genome shotgun (WGS) entry which is preliminary data.</text>
</comment>
<dbReference type="EMBL" id="JAWDJW010000188">
    <property type="protein sequence ID" value="KAK3081363.1"/>
    <property type="molecule type" value="Genomic_DNA"/>
</dbReference>
<keyword evidence="2" id="KW-1185">Reference proteome</keyword>
<reference evidence="1" key="1">
    <citation type="submission" date="2024-09" db="EMBL/GenBank/DDBJ databases">
        <title>Black Yeasts Isolated from many extreme environments.</title>
        <authorList>
            <person name="Coleine C."/>
            <person name="Stajich J.E."/>
            <person name="Selbmann L."/>
        </authorList>
    </citation>
    <scope>NUCLEOTIDE SEQUENCE</scope>
    <source>
        <strain evidence="1">CCFEE 5737</strain>
    </source>
</reference>
<sequence>MSTGVQYADVRIPVFVVEYKPPNKLSSGHIYEGLSEVDLDDLLSYKDADGTKEHCQRLVAAAITQAFSYMIRAGLEFG</sequence>
<accession>A0ACC3DX21</accession>